<dbReference type="OrthoDB" id="226094at2157"/>
<comment type="caution">
    <text evidence="4">The sequence shown here is derived from an EMBL/GenBank/DDBJ whole genome shotgun (WGS) entry which is preliminary data.</text>
</comment>
<evidence type="ECO:0000313" key="5">
    <source>
        <dbReference type="Proteomes" id="UP000282322"/>
    </source>
</evidence>
<keyword evidence="5" id="KW-1185">Reference proteome</keyword>
<reference evidence="4 5" key="1">
    <citation type="submission" date="2018-11" db="EMBL/GenBank/DDBJ databases">
        <title>Taxonoimc description of Halomarina strain SPP-AMP-1.</title>
        <authorList>
            <person name="Pal Y."/>
            <person name="Srinivasana K."/>
            <person name="Verma A."/>
            <person name="Kumar P."/>
        </authorList>
    </citation>
    <scope>NUCLEOTIDE SEQUENCE [LARGE SCALE GENOMIC DNA]</scope>
    <source>
        <strain evidence="4 5">SPP-AMP-1</strain>
    </source>
</reference>
<name>A0A3P3R3Y8_9EURY</name>
<sequence>MSSHVPHSIGIIGLGNIGRYHAEQLSSLTAQLDVEITGGMDISPMARDRFEEAFGAPAYDDPESLYETTDSVIITTPNQYHEEYAVGALNADNNVLIEKPVAHTIDSAKRVHETATQSSGICMVGFHNRFASPVQVLKQYVREGRFGEIHHIEAKYIRRRGVPGRGTWFTEEESAGGGALIDIGAHAIDLALYLLDFPCVTEVSGVTRSVFGDRPDYTHLEMWGEHGDGPFDVDDSANAFIRCADASTISLDVAWAANRTPSTEFVIQGTDAGARLDLSDGELTVFESSSAGAPHFSDSEITTRDENPHRQEQRQFIEAVREGRPLSVNTVEQGIVVQQVMDATYRSSERNGAITLDTEPMPTAD</sequence>
<feature type="region of interest" description="Disordered" evidence="1">
    <location>
        <begin position="289"/>
        <end position="310"/>
    </location>
</feature>
<evidence type="ECO:0000313" key="4">
    <source>
        <dbReference type="EMBL" id="RRJ27678.1"/>
    </source>
</evidence>
<dbReference type="PANTHER" id="PTHR43377">
    <property type="entry name" value="BILIVERDIN REDUCTASE A"/>
    <property type="match status" value="1"/>
</dbReference>
<evidence type="ECO:0000256" key="1">
    <source>
        <dbReference type="SAM" id="MobiDB-lite"/>
    </source>
</evidence>
<protein>
    <submittedName>
        <fullName evidence="4">Gfo/Idh/MocA family oxidoreductase</fullName>
    </submittedName>
</protein>
<feature type="compositionally biased region" description="Basic and acidic residues" evidence="1">
    <location>
        <begin position="297"/>
        <end position="310"/>
    </location>
</feature>
<evidence type="ECO:0000259" key="3">
    <source>
        <dbReference type="Pfam" id="PF22725"/>
    </source>
</evidence>
<proteinExistence type="predicted"/>
<dbReference type="Proteomes" id="UP000282322">
    <property type="component" value="Unassembled WGS sequence"/>
</dbReference>
<gene>
    <name evidence="4" type="ORF">EIK79_17425</name>
</gene>
<dbReference type="InterPro" id="IPR055170">
    <property type="entry name" value="GFO_IDH_MocA-like_dom"/>
</dbReference>
<dbReference type="InterPro" id="IPR036291">
    <property type="entry name" value="NAD(P)-bd_dom_sf"/>
</dbReference>
<dbReference type="Gene3D" id="3.40.50.720">
    <property type="entry name" value="NAD(P)-binding Rossmann-like Domain"/>
    <property type="match status" value="1"/>
</dbReference>
<accession>A0A3P3R3Y8</accession>
<feature type="domain" description="Gfo/Idh/MocA-like oxidoreductase N-terminal" evidence="2">
    <location>
        <begin position="9"/>
        <end position="126"/>
    </location>
</feature>
<evidence type="ECO:0000259" key="2">
    <source>
        <dbReference type="Pfam" id="PF01408"/>
    </source>
</evidence>
<dbReference type="RefSeq" id="WP_124957026.1">
    <property type="nucleotide sequence ID" value="NZ_RRCH01000049.1"/>
</dbReference>
<dbReference type="GO" id="GO:0000166">
    <property type="term" value="F:nucleotide binding"/>
    <property type="evidence" value="ECO:0007669"/>
    <property type="project" value="InterPro"/>
</dbReference>
<dbReference type="AlphaFoldDB" id="A0A3P3R3Y8"/>
<dbReference type="InterPro" id="IPR051450">
    <property type="entry name" value="Gfo/Idh/MocA_Oxidoreductases"/>
</dbReference>
<dbReference type="SUPFAM" id="SSF55347">
    <property type="entry name" value="Glyceraldehyde-3-phosphate dehydrogenase-like, C-terminal domain"/>
    <property type="match status" value="1"/>
</dbReference>
<dbReference type="PANTHER" id="PTHR43377:SF1">
    <property type="entry name" value="BILIVERDIN REDUCTASE A"/>
    <property type="match status" value="1"/>
</dbReference>
<feature type="domain" description="GFO/IDH/MocA-like oxidoreductase" evidence="3">
    <location>
        <begin position="135"/>
        <end position="273"/>
    </location>
</feature>
<organism evidence="4 5">
    <name type="scientific">Halocatena pleomorpha</name>
    <dbReference type="NCBI Taxonomy" id="1785090"/>
    <lineage>
        <taxon>Archaea</taxon>
        <taxon>Methanobacteriati</taxon>
        <taxon>Methanobacteriota</taxon>
        <taxon>Stenosarchaea group</taxon>
        <taxon>Halobacteria</taxon>
        <taxon>Halobacteriales</taxon>
        <taxon>Natronomonadaceae</taxon>
        <taxon>Halocatena</taxon>
    </lineage>
</organism>
<dbReference type="Pfam" id="PF22725">
    <property type="entry name" value="GFO_IDH_MocA_C3"/>
    <property type="match status" value="1"/>
</dbReference>
<dbReference type="Gene3D" id="3.30.360.10">
    <property type="entry name" value="Dihydrodipicolinate Reductase, domain 2"/>
    <property type="match status" value="1"/>
</dbReference>
<dbReference type="EMBL" id="RRCH01000049">
    <property type="protein sequence ID" value="RRJ27678.1"/>
    <property type="molecule type" value="Genomic_DNA"/>
</dbReference>
<dbReference type="SUPFAM" id="SSF51735">
    <property type="entry name" value="NAD(P)-binding Rossmann-fold domains"/>
    <property type="match status" value="1"/>
</dbReference>
<dbReference type="InterPro" id="IPR000683">
    <property type="entry name" value="Gfo/Idh/MocA-like_OxRdtase_N"/>
</dbReference>
<dbReference type="Pfam" id="PF01408">
    <property type="entry name" value="GFO_IDH_MocA"/>
    <property type="match status" value="1"/>
</dbReference>